<reference evidence="3" key="1">
    <citation type="submission" date="2023-10" db="EMBL/GenBank/DDBJ databases">
        <title>Genome assemblies of two species of porcelain crab, Petrolisthes cinctipes and Petrolisthes manimaculis (Anomura: Porcellanidae).</title>
        <authorList>
            <person name="Angst P."/>
        </authorList>
    </citation>
    <scope>NUCLEOTIDE SEQUENCE</scope>
    <source>
        <strain evidence="3">PB745_01</strain>
        <tissue evidence="3">Gill</tissue>
    </source>
</reference>
<accession>A0AAE1EWL9</accession>
<feature type="compositionally biased region" description="Low complexity" evidence="1">
    <location>
        <begin position="173"/>
        <end position="185"/>
    </location>
</feature>
<keyword evidence="4" id="KW-1185">Reference proteome</keyword>
<keyword evidence="2" id="KW-0472">Membrane</keyword>
<gene>
    <name evidence="3" type="ORF">Pcinc_031436</name>
</gene>
<feature type="compositionally biased region" description="Low complexity" evidence="1">
    <location>
        <begin position="1"/>
        <end position="15"/>
    </location>
</feature>
<keyword evidence="2" id="KW-1133">Transmembrane helix</keyword>
<protein>
    <submittedName>
        <fullName evidence="3">Uncharacterized protein</fullName>
    </submittedName>
</protein>
<comment type="caution">
    <text evidence="3">The sequence shown here is derived from an EMBL/GenBank/DDBJ whole genome shotgun (WGS) entry which is preliminary data.</text>
</comment>
<organism evidence="3 4">
    <name type="scientific">Petrolisthes cinctipes</name>
    <name type="common">Flat porcelain crab</name>
    <dbReference type="NCBI Taxonomy" id="88211"/>
    <lineage>
        <taxon>Eukaryota</taxon>
        <taxon>Metazoa</taxon>
        <taxon>Ecdysozoa</taxon>
        <taxon>Arthropoda</taxon>
        <taxon>Crustacea</taxon>
        <taxon>Multicrustacea</taxon>
        <taxon>Malacostraca</taxon>
        <taxon>Eumalacostraca</taxon>
        <taxon>Eucarida</taxon>
        <taxon>Decapoda</taxon>
        <taxon>Pleocyemata</taxon>
        <taxon>Anomura</taxon>
        <taxon>Galatheoidea</taxon>
        <taxon>Porcellanidae</taxon>
        <taxon>Petrolisthes</taxon>
    </lineage>
</organism>
<sequence>HRSPNSNTNAPSTPNDVTPPSSAFVSRASLRPTQYKLDEAITTPFSAPPLRRCTTNSLIRPPLVQHATTTCPPSPSPSERDLCESDIGDMVTKSYMERMAELNTQKLISSDNEDVSVSTWWEGECGGDRLLPPQPSVRRLEALEPAVAKTRLHDPRRPQQPSNTPTPPSSGYTRPSRSTHPFSSPSTPPPSAPSSGYTRPSRSPTSYSVFFRISTPFTLITTYCAFVRLFVTPFRFVTTSCCAFVRVFVTPLATIFVISICTPFTFVTTNFRHAPPDPPHPHHHRQRLRQDTHALHYHAPPSPQHHHHILRQYTHALLFPVPPHHHQHHHLSSGASRPSLYTYVRNASHQLPPHLPDAAAGKEEKQTK</sequence>
<keyword evidence="2" id="KW-0812">Transmembrane</keyword>
<feature type="region of interest" description="Disordered" evidence="1">
    <location>
        <begin position="149"/>
        <end position="201"/>
    </location>
</feature>
<feature type="transmembrane region" description="Helical" evidence="2">
    <location>
        <begin position="209"/>
        <end position="231"/>
    </location>
</feature>
<feature type="region of interest" description="Disordered" evidence="1">
    <location>
        <begin position="1"/>
        <end position="30"/>
    </location>
</feature>
<name>A0AAE1EWL9_PETCI</name>
<proteinExistence type="predicted"/>
<dbReference type="Proteomes" id="UP001286313">
    <property type="component" value="Unassembled WGS sequence"/>
</dbReference>
<dbReference type="EMBL" id="JAWQEG010004173">
    <property type="protein sequence ID" value="KAK3862721.1"/>
    <property type="molecule type" value="Genomic_DNA"/>
</dbReference>
<evidence type="ECO:0000256" key="2">
    <source>
        <dbReference type="SAM" id="Phobius"/>
    </source>
</evidence>
<dbReference type="AlphaFoldDB" id="A0AAE1EWL9"/>
<evidence type="ECO:0000313" key="3">
    <source>
        <dbReference type="EMBL" id="KAK3862721.1"/>
    </source>
</evidence>
<evidence type="ECO:0000313" key="4">
    <source>
        <dbReference type="Proteomes" id="UP001286313"/>
    </source>
</evidence>
<feature type="transmembrane region" description="Helical" evidence="2">
    <location>
        <begin position="243"/>
        <end position="266"/>
    </location>
</feature>
<evidence type="ECO:0000256" key="1">
    <source>
        <dbReference type="SAM" id="MobiDB-lite"/>
    </source>
</evidence>
<feature type="non-terminal residue" evidence="3">
    <location>
        <position position="1"/>
    </location>
</feature>